<accession>A0A7D9KIQ9</accession>
<dbReference type="AlphaFoldDB" id="A0A7D9KIQ9"/>
<dbReference type="SUPFAM" id="SSF101690">
    <property type="entry name" value="PAZ domain"/>
    <property type="match status" value="1"/>
</dbReference>
<proteinExistence type="predicted"/>
<dbReference type="InterPro" id="IPR036085">
    <property type="entry name" value="PAZ_dom_sf"/>
</dbReference>
<evidence type="ECO:0000313" key="2">
    <source>
        <dbReference type="Proteomes" id="UP001152795"/>
    </source>
</evidence>
<dbReference type="SMART" id="SM01163">
    <property type="entry name" value="DUF1785"/>
    <property type="match status" value="1"/>
</dbReference>
<dbReference type="PANTHER" id="PTHR22891">
    <property type="entry name" value="EUKARYOTIC TRANSLATION INITIATION FACTOR 2C"/>
    <property type="match status" value="1"/>
</dbReference>
<dbReference type="OrthoDB" id="10252740at2759"/>
<gene>
    <name evidence="1" type="ORF">PACLA_8A089738</name>
</gene>
<organism evidence="1 2">
    <name type="scientific">Paramuricea clavata</name>
    <name type="common">Red gorgonian</name>
    <name type="synonym">Violescent sea-whip</name>
    <dbReference type="NCBI Taxonomy" id="317549"/>
    <lineage>
        <taxon>Eukaryota</taxon>
        <taxon>Metazoa</taxon>
        <taxon>Cnidaria</taxon>
        <taxon>Anthozoa</taxon>
        <taxon>Octocorallia</taxon>
        <taxon>Malacalcyonacea</taxon>
        <taxon>Plexauridae</taxon>
        <taxon>Paramuricea</taxon>
    </lineage>
</organism>
<evidence type="ECO:0000313" key="1">
    <source>
        <dbReference type="EMBL" id="CAB4045116.1"/>
    </source>
</evidence>
<comment type="caution">
    <text evidence="1">The sequence shown here is derived from an EMBL/GenBank/DDBJ whole genome shotgun (WGS) entry which is preliminary data.</text>
</comment>
<dbReference type="InterPro" id="IPR014811">
    <property type="entry name" value="ArgoL1"/>
</dbReference>
<keyword evidence="2" id="KW-1185">Reference proteome</keyword>
<reference evidence="1" key="1">
    <citation type="submission" date="2020-04" db="EMBL/GenBank/DDBJ databases">
        <authorList>
            <person name="Alioto T."/>
            <person name="Alioto T."/>
            <person name="Gomez Garrido J."/>
        </authorList>
    </citation>
    <scope>NUCLEOTIDE SEQUENCE</scope>
    <source>
        <strain evidence="1">A484AB</strain>
    </source>
</reference>
<name>A0A7D9KIQ9_PARCT</name>
<dbReference type="EMBL" id="CACRXK020037665">
    <property type="protein sequence ID" value="CAB4045116.1"/>
    <property type="molecule type" value="Genomic_DNA"/>
</dbReference>
<dbReference type="Pfam" id="PF08699">
    <property type="entry name" value="ArgoL1"/>
    <property type="match status" value="1"/>
</dbReference>
<feature type="non-terminal residue" evidence="1">
    <location>
        <position position="128"/>
    </location>
</feature>
<sequence length="128" mass="14633">MFALEEALKGRLKMIPFDSIEALDVVLRYSLSSQYISIGRSFFSPPVRNVNSANLECGREVWFGFHQSVRPSQWKMLVNIDSSATAFHKAISVIEFLSEVIGENPQRLHLRSSLNEEDRTKFIKEIKG</sequence>
<dbReference type="Proteomes" id="UP001152795">
    <property type="component" value="Unassembled WGS sequence"/>
</dbReference>
<protein>
    <submittedName>
        <fullName evidence="1">Argonaute-1a, partial</fullName>
    </submittedName>
</protein>